<feature type="signal peptide" evidence="1">
    <location>
        <begin position="1"/>
        <end position="22"/>
    </location>
</feature>
<keyword evidence="9" id="KW-1185">Reference proteome</keyword>
<gene>
    <name evidence="7" type="ORF">PF001_g19815</name>
    <name evidence="6" type="ORF">PF002_g21868</name>
    <name evidence="5" type="ORF">PF004_g19473</name>
    <name evidence="4" type="ORF">PF005_g20576</name>
    <name evidence="3" type="ORF">PF006_g19620</name>
    <name evidence="2" type="ORF">PF009_g21672</name>
</gene>
<evidence type="ECO:0000313" key="7">
    <source>
        <dbReference type="EMBL" id="KAE9289935.1"/>
    </source>
</evidence>
<evidence type="ECO:0000256" key="1">
    <source>
        <dbReference type="SAM" id="SignalP"/>
    </source>
</evidence>
<dbReference type="Proteomes" id="UP000433483">
    <property type="component" value="Unassembled WGS sequence"/>
</dbReference>
<evidence type="ECO:0000313" key="6">
    <source>
        <dbReference type="EMBL" id="KAE9200325.1"/>
    </source>
</evidence>
<evidence type="ECO:0000313" key="10">
    <source>
        <dbReference type="Proteomes" id="UP000437068"/>
    </source>
</evidence>
<reference evidence="8 9" key="1">
    <citation type="submission" date="2018-08" db="EMBL/GenBank/DDBJ databases">
        <title>Genomic investigation of the strawberry pathogen Phytophthora fragariae indicates pathogenicity is determined by transcriptional variation in three key races.</title>
        <authorList>
            <person name="Adams T.M."/>
            <person name="Armitage A.D."/>
            <person name="Sobczyk M.K."/>
            <person name="Bates H.J."/>
            <person name="Dunwell J.M."/>
            <person name="Nellist C.F."/>
            <person name="Harrison R.J."/>
        </authorList>
    </citation>
    <scope>NUCLEOTIDE SEQUENCE [LARGE SCALE GENOMIC DNA]</scope>
    <source>
        <strain evidence="7 10">A4</strain>
        <strain evidence="6 11">BC-1</strain>
        <strain evidence="5 13">BC-23</strain>
        <strain evidence="4 9">NOV-27</strain>
        <strain evidence="3 12">NOV-5</strain>
        <strain evidence="2 8">NOV-9</strain>
    </source>
</reference>
<sequence>MELGEWMEWSCWSIRLWRLAAGEPAAFCCHWQCQWQVVAAASVVDELFLANVSKRCQKTPSVDVAGSTR</sequence>
<evidence type="ECO:0000313" key="3">
    <source>
        <dbReference type="EMBL" id="KAE9113975.1"/>
    </source>
</evidence>
<name>A0A6A3XMU1_9STRA</name>
<keyword evidence="1" id="KW-0732">Signal</keyword>
<feature type="chain" id="PRO_5036166784" description="Secreted protein" evidence="1">
    <location>
        <begin position="23"/>
        <end position="69"/>
    </location>
</feature>
<comment type="caution">
    <text evidence="6">The sequence shown here is derived from an EMBL/GenBank/DDBJ whole genome shotgun (WGS) entry which is preliminary data.</text>
</comment>
<evidence type="ECO:0008006" key="14">
    <source>
        <dbReference type="Google" id="ProtNLM"/>
    </source>
</evidence>
<dbReference type="EMBL" id="QXGB01001678">
    <property type="protein sequence ID" value="KAE9187130.1"/>
    <property type="molecule type" value="Genomic_DNA"/>
</dbReference>
<dbReference type="EMBL" id="QXGF01001726">
    <property type="protein sequence ID" value="KAE8928177.1"/>
    <property type="molecule type" value="Genomic_DNA"/>
</dbReference>
<dbReference type="AlphaFoldDB" id="A0A6A3XMU1"/>
<evidence type="ECO:0000313" key="4">
    <source>
        <dbReference type="EMBL" id="KAE9187130.1"/>
    </source>
</evidence>
<dbReference type="EMBL" id="QXGD01001721">
    <property type="protein sequence ID" value="KAE9200325.1"/>
    <property type="molecule type" value="Genomic_DNA"/>
</dbReference>
<protein>
    <recommendedName>
        <fullName evidence="14">Secreted protein</fullName>
    </recommendedName>
</protein>
<evidence type="ECO:0000313" key="5">
    <source>
        <dbReference type="EMBL" id="KAE9198702.1"/>
    </source>
</evidence>
<dbReference type="EMBL" id="QXGA01001639">
    <property type="protein sequence ID" value="KAE9113975.1"/>
    <property type="molecule type" value="Genomic_DNA"/>
</dbReference>
<dbReference type="Proteomes" id="UP000440367">
    <property type="component" value="Unassembled WGS sequence"/>
</dbReference>
<evidence type="ECO:0000313" key="9">
    <source>
        <dbReference type="Proteomes" id="UP000433483"/>
    </source>
</evidence>
<evidence type="ECO:0000313" key="8">
    <source>
        <dbReference type="Proteomes" id="UP000429523"/>
    </source>
</evidence>
<dbReference type="EMBL" id="QXGC01001648">
    <property type="protein sequence ID" value="KAE9198702.1"/>
    <property type="molecule type" value="Genomic_DNA"/>
</dbReference>
<evidence type="ECO:0000313" key="12">
    <source>
        <dbReference type="Proteomes" id="UP000440732"/>
    </source>
</evidence>
<dbReference type="Proteomes" id="UP000476176">
    <property type="component" value="Unassembled WGS sequence"/>
</dbReference>
<evidence type="ECO:0000313" key="2">
    <source>
        <dbReference type="EMBL" id="KAE8928177.1"/>
    </source>
</evidence>
<evidence type="ECO:0000313" key="13">
    <source>
        <dbReference type="Proteomes" id="UP000476176"/>
    </source>
</evidence>
<organism evidence="6 11">
    <name type="scientific">Phytophthora fragariae</name>
    <dbReference type="NCBI Taxonomy" id="53985"/>
    <lineage>
        <taxon>Eukaryota</taxon>
        <taxon>Sar</taxon>
        <taxon>Stramenopiles</taxon>
        <taxon>Oomycota</taxon>
        <taxon>Peronosporomycetes</taxon>
        <taxon>Peronosporales</taxon>
        <taxon>Peronosporaceae</taxon>
        <taxon>Phytophthora</taxon>
    </lineage>
</organism>
<evidence type="ECO:0000313" key="11">
    <source>
        <dbReference type="Proteomes" id="UP000440367"/>
    </source>
</evidence>
<proteinExistence type="predicted"/>
<dbReference type="Proteomes" id="UP000429523">
    <property type="component" value="Unassembled WGS sequence"/>
</dbReference>
<dbReference type="Proteomes" id="UP000440732">
    <property type="component" value="Unassembled WGS sequence"/>
</dbReference>
<accession>A0A6A3XMU1</accession>
<dbReference type="EMBL" id="QXGE01001650">
    <property type="protein sequence ID" value="KAE9289935.1"/>
    <property type="molecule type" value="Genomic_DNA"/>
</dbReference>
<dbReference type="Proteomes" id="UP000437068">
    <property type="component" value="Unassembled WGS sequence"/>
</dbReference>